<keyword evidence="5 13" id="KW-0067">ATP-binding</keyword>
<evidence type="ECO:0000256" key="10">
    <source>
        <dbReference type="ARBA" id="ARBA00044279"/>
    </source>
</evidence>
<dbReference type="Proteomes" id="UP001151518">
    <property type="component" value="Unassembled WGS sequence"/>
</dbReference>
<comment type="pathway">
    <text evidence="1">Protein modification; protein neddylation.</text>
</comment>
<dbReference type="OrthoDB" id="10249039at2759"/>
<evidence type="ECO:0000256" key="12">
    <source>
        <dbReference type="PROSITE-ProRule" id="PRU10133"/>
    </source>
</evidence>
<dbReference type="FunFam" id="3.10.110.10:FF:000005">
    <property type="entry name" value="NEDD8-conjugating enzyme Ubc12"/>
    <property type="match status" value="1"/>
</dbReference>
<dbReference type="SMART" id="SM00212">
    <property type="entry name" value="UBCc"/>
    <property type="match status" value="1"/>
</dbReference>
<dbReference type="SUPFAM" id="SSF54495">
    <property type="entry name" value="UBC-like"/>
    <property type="match status" value="1"/>
</dbReference>
<keyword evidence="3 13" id="KW-0547">Nucleotide-binding</keyword>
<evidence type="ECO:0000256" key="3">
    <source>
        <dbReference type="ARBA" id="ARBA00022741"/>
    </source>
</evidence>
<comment type="catalytic activity">
    <reaction evidence="6">
        <text>[E1 NEDD8-activating enzyme]-S-[NEDD8 protein]-yl-L-cysteine + [E2 NEDD8-conjugating enzyme]-L-cysteine = [E1 NEDD8-activating enzyme]-L-cysteine + [E2 NEDD8-conjugating enzyme]-S-[NEDD8-protein]-yl-L-cysteine.</text>
        <dbReference type="EC" id="2.3.2.34"/>
    </reaction>
</comment>
<evidence type="ECO:0000256" key="1">
    <source>
        <dbReference type="ARBA" id="ARBA00005032"/>
    </source>
</evidence>
<evidence type="ECO:0000256" key="9">
    <source>
        <dbReference type="ARBA" id="ARBA00044092"/>
    </source>
</evidence>
<dbReference type="InterPro" id="IPR000608">
    <property type="entry name" value="UBC"/>
</dbReference>
<gene>
    <name evidence="16" type="primary">UBC12</name>
    <name evidence="16" type="ORF">GGI25_001483</name>
</gene>
<sequence length="183" mass="21127">MHKLWQQKKKEAEAHKTNQRGSPARIRLQKELGELETTPDLEVVATDLMHFSLIYRPQEGHYHGGEFRFKFDISESYPHEAPKVLCKQTIFHPNIDPEGHICLNILREEWNPVLNIQAVIFGLQLLFLEPNKDDPLNKDAAEMMAKDRQEFIRTVRSSMRGRSIGGIHYSNVLVAPESSYGSY</sequence>
<evidence type="ECO:0000256" key="7">
    <source>
        <dbReference type="ARBA" id="ARBA00044047"/>
    </source>
</evidence>
<evidence type="ECO:0000313" key="16">
    <source>
        <dbReference type="EMBL" id="KAJ2679560.1"/>
    </source>
</evidence>
<feature type="domain" description="UBC core" evidence="15">
    <location>
        <begin position="23"/>
        <end position="164"/>
    </location>
</feature>
<dbReference type="PROSITE" id="PS50127">
    <property type="entry name" value="UBC_2"/>
    <property type="match status" value="1"/>
</dbReference>
<dbReference type="Pfam" id="PF00179">
    <property type="entry name" value="UQ_con"/>
    <property type="match status" value="1"/>
</dbReference>
<dbReference type="GO" id="GO:0005524">
    <property type="term" value="F:ATP binding"/>
    <property type="evidence" value="ECO:0007669"/>
    <property type="project" value="UniProtKB-UniRule"/>
</dbReference>
<evidence type="ECO:0000256" key="14">
    <source>
        <dbReference type="SAM" id="MobiDB-lite"/>
    </source>
</evidence>
<dbReference type="GO" id="GO:0061654">
    <property type="term" value="F:NEDD8 conjugating enzyme activity"/>
    <property type="evidence" value="ECO:0007669"/>
    <property type="project" value="UniProtKB-EC"/>
</dbReference>
<dbReference type="InterPro" id="IPR023313">
    <property type="entry name" value="UBQ-conjugating_AS"/>
</dbReference>
<dbReference type="EC" id="2.3.2.34" evidence="7"/>
<keyword evidence="2" id="KW-0808">Transferase</keyword>
<comment type="similarity">
    <text evidence="13">Belongs to the ubiquitin-conjugating enzyme family.</text>
</comment>
<evidence type="ECO:0000256" key="13">
    <source>
        <dbReference type="RuleBase" id="RU362109"/>
    </source>
</evidence>
<comment type="caution">
    <text evidence="16">The sequence shown here is derived from an EMBL/GenBank/DDBJ whole genome shotgun (WGS) entry which is preliminary data.</text>
</comment>
<evidence type="ECO:0000259" key="15">
    <source>
        <dbReference type="PROSITE" id="PS50127"/>
    </source>
</evidence>
<organism evidence="16 17">
    <name type="scientific">Coemansia spiralis</name>
    <dbReference type="NCBI Taxonomy" id="417178"/>
    <lineage>
        <taxon>Eukaryota</taxon>
        <taxon>Fungi</taxon>
        <taxon>Fungi incertae sedis</taxon>
        <taxon>Zoopagomycota</taxon>
        <taxon>Kickxellomycotina</taxon>
        <taxon>Kickxellomycetes</taxon>
        <taxon>Kickxellales</taxon>
        <taxon>Kickxellaceae</taxon>
        <taxon>Coemansia</taxon>
    </lineage>
</organism>
<dbReference type="Gene3D" id="3.10.110.10">
    <property type="entry name" value="Ubiquitin Conjugating Enzyme"/>
    <property type="match status" value="1"/>
</dbReference>
<name>A0A9W8G5P1_9FUNG</name>
<dbReference type="AlphaFoldDB" id="A0A9W8G5P1"/>
<accession>A0A9W8G5P1</accession>
<dbReference type="PANTHER" id="PTHR24068">
    <property type="entry name" value="UBIQUITIN-CONJUGATING ENZYME E2"/>
    <property type="match status" value="1"/>
</dbReference>
<evidence type="ECO:0000256" key="11">
    <source>
        <dbReference type="ARBA" id="ARBA00044315"/>
    </source>
</evidence>
<evidence type="ECO:0000256" key="4">
    <source>
        <dbReference type="ARBA" id="ARBA00022786"/>
    </source>
</evidence>
<feature type="active site" description="Glycyl thioester intermediate" evidence="12">
    <location>
        <position position="102"/>
    </location>
</feature>
<dbReference type="InterPro" id="IPR016135">
    <property type="entry name" value="UBQ-conjugating_enzyme/RWD"/>
</dbReference>
<evidence type="ECO:0000256" key="6">
    <source>
        <dbReference type="ARBA" id="ARBA00043698"/>
    </source>
</evidence>
<dbReference type="PROSITE" id="PS00183">
    <property type="entry name" value="UBC_1"/>
    <property type="match status" value="1"/>
</dbReference>
<proteinExistence type="inferred from homology"/>
<dbReference type="EMBL" id="JANBTW010000011">
    <property type="protein sequence ID" value="KAJ2679560.1"/>
    <property type="molecule type" value="Genomic_DNA"/>
</dbReference>
<dbReference type="CDD" id="cd23794">
    <property type="entry name" value="UBCc_UBE2F_UBE2M"/>
    <property type="match status" value="1"/>
</dbReference>
<evidence type="ECO:0000256" key="2">
    <source>
        <dbReference type="ARBA" id="ARBA00022679"/>
    </source>
</evidence>
<evidence type="ECO:0000256" key="8">
    <source>
        <dbReference type="ARBA" id="ARBA00044084"/>
    </source>
</evidence>
<reference evidence="16" key="1">
    <citation type="submission" date="2022-07" db="EMBL/GenBank/DDBJ databases">
        <title>Phylogenomic reconstructions and comparative analyses of Kickxellomycotina fungi.</title>
        <authorList>
            <person name="Reynolds N.K."/>
            <person name="Stajich J.E."/>
            <person name="Barry K."/>
            <person name="Grigoriev I.V."/>
            <person name="Crous P."/>
            <person name="Smith M.E."/>
        </authorList>
    </citation>
    <scope>NUCLEOTIDE SEQUENCE</scope>
    <source>
        <strain evidence="16">NRRL 3115</strain>
    </source>
</reference>
<evidence type="ECO:0000256" key="5">
    <source>
        <dbReference type="ARBA" id="ARBA00022840"/>
    </source>
</evidence>
<keyword evidence="4 13" id="KW-0833">Ubl conjugation pathway</keyword>
<feature type="region of interest" description="Disordered" evidence="14">
    <location>
        <begin position="1"/>
        <end position="24"/>
    </location>
</feature>
<evidence type="ECO:0000313" key="17">
    <source>
        <dbReference type="Proteomes" id="UP001151518"/>
    </source>
</evidence>
<protein>
    <recommendedName>
        <fullName evidence="9">NEDD8-conjugating enzyme UBC12</fullName>
        <ecNumber evidence="7">2.3.2.34</ecNumber>
    </recommendedName>
    <alternativeName>
        <fullName evidence="8">NEDD8-conjugating enzyme Ubc12</fullName>
    </alternativeName>
    <alternativeName>
        <fullName evidence="10">RUB1-conjugating enzyme</fullName>
    </alternativeName>
    <alternativeName>
        <fullName evidence="11">Ubiquitin carrier protein 12</fullName>
    </alternativeName>
</protein>